<name>A0A7W7WY48_9PSEU</name>
<dbReference type="InterPro" id="IPR041664">
    <property type="entry name" value="AAA_16"/>
</dbReference>
<feature type="domain" description="HTH luxR-type" evidence="3">
    <location>
        <begin position="821"/>
        <end position="883"/>
    </location>
</feature>
<reference evidence="4 5" key="1">
    <citation type="submission" date="2020-08" db="EMBL/GenBank/DDBJ databases">
        <title>Sequencing the genomes of 1000 actinobacteria strains.</title>
        <authorList>
            <person name="Klenk H.-P."/>
        </authorList>
    </citation>
    <scope>NUCLEOTIDE SEQUENCE [LARGE SCALE GENOMIC DNA]</scope>
    <source>
        <strain evidence="4 5">DSM 45084</strain>
    </source>
</reference>
<dbReference type="Proteomes" id="UP000542674">
    <property type="component" value="Unassembled WGS sequence"/>
</dbReference>
<dbReference type="Gene3D" id="1.10.10.10">
    <property type="entry name" value="Winged helix-like DNA-binding domain superfamily/Winged helix DNA-binding domain"/>
    <property type="match status" value="1"/>
</dbReference>
<dbReference type="GO" id="GO:0005524">
    <property type="term" value="F:ATP binding"/>
    <property type="evidence" value="ECO:0007669"/>
    <property type="project" value="UniProtKB-KW"/>
</dbReference>
<protein>
    <submittedName>
        <fullName evidence="4">DNA-binding CsgD family transcriptional regulator/tetratricopeptide (TPR) repeat protein</fullName>
    </submittedName>
</protein>
<keyword evidence="2" id="KW-0067">ATP-binding</keyword>
<evidence type="ECO:0000313" key="4">
    <source>
        <dbReference type="EMBL" id="MBB4968149.1"/>
    </source>
</evidence>
<dbReference type="PRINTS" id="PR00038">
    <property type="entry name" value="HTHLUXR"/>
</dbReference>
<dbReference type="InterPro" id="IPR027417">
    <property type="entry name" value="P-loop_NTPase"/>
</dbReference>
<organism evidence="4 5">
    <name type="scientific">Saccharothrix violaceirubra</name>
    <dbReference type="NCBI Taxonomy" id="413306"/>
    <lineage>
        <taxon>Bacteria</taxon>
        <taxon>Bacillati</taxon>
        <taxon>Actinomycetota</taxon>
        <taxon>Actinomycetes</taxon>
        <taxon>Pseudonocardiales</taxon>
        <taxon>Pseudonocardiaceae</taxon>
        <taxon>Saccharothrix</taxon>
    </lineage>
</organism>
<dbReference type="PANTHER" id="PTHR16305:SF35">
    <property type="entry name" value="TRANSCRIPTIONAL ACTIVATOR DOMAIN"/>
    <property type="match status" value="1"/>
</dbReference>
<keyword evidence="4" id="KW-0238">DNA-binding</keyword>
<dbReference type="Pfam" id="PF13191">
    <property type="entry name" value="AAA_16"/>
    <property type="match status" value="1"/>
</dbReference>
<dbReference type="SMART" id="SM00421">
    <property type="entry name" value="HTH_LUXR"/>
    <property type="match status" value="1"/>
</dbReference>
<dbReference type="PROSITE" id="PS50043">
    <property type="entry name" value="HTH_LUXR_2"/>
    <property type="match status" value="1"/>
</dbReference>
<dbReference type="InterPro" id="IPR016032">
    <property type="entry name" value="Sig_transdc_resp-reg_C-effctor"/>
</dbReference>
<dbReference type="SUPFAM" id="SSF46894">
    <property type="entry name" value="C-terminal effector domain of the bipartite response regulators"/>
    <property type="match status" value="1"/>
</dbReference>
<dbReference type="Pfam" id="PF00196">
    <property type="entry name" value="GerE"/>
    <property type="match status" value="1"/>
</dbReference>
<dbReference type="PANTHER" id="PTHR16305">
    <property type="entry name" value="TESTICULAR SOLUBLE ADENYLYL CYCLASE"/>
    <property type="match status" value="1"/>
</dbReference>
<evidence type="ECO:0000313" key="5">
    <source>
        <dbReference type="Proteomes" id="UP000542674"/>
    </source>
</evidence>
<accession>A0A7W7WY48</accession>
<dbReference type="InterPro" id="IPR000792">
    <property type="entry name" value="Tscrpt_reg_LuxR_C"/>
</dbReference>
<proteinExistence type="predicted"/>
<dbReference type="RefSeq" id="WP_312865848.1">
    <property type="nucleotide sequence ID" value="NZ_BAABAI010000041.1"/>
</dbReference>
<gene>
    <name evidence="4" type="ORF">F4559_005508</name>
</gene>
<evidence type="ECO:0000259" key="3">
    <source>
        <dbReference type="PROSITE" id="PS50043"/>
    </source>
</evidence>
<dbReference type="GO" id="GO:0006355">
    <property type="term" value="P:regulation of DNA-templated transcription"/>
    <property type="evidence" value="ECO:0007669"/>
    <property type="project" value="InterPro"/>
</dbReference>
<dbReference type="GO" id="GO:0003677">
    <property type="term" value="F:DNA binding"/>
    <property type="evidence" value="ECO:0007669"/>
    <property type="project" value="UniProtKB-KW"/>
</dbReference>
<evidence type="ECO:0000256" key="2">
    <source>
        <dbReference type="ARBA" id="ARBA00022840"/>
    </source>
</evidence>
<dbReference type="AlphaFoldDB" id="A0A7W7WY48"/>
<dbReference type="GO" id="GO:0005737">
    <property type="term" value="C:cytoplasm"/>
    <property type="evidence" value="ECO:0007669"/>
    <property type="project" value="TreeGrafter"/>
</dbReference>
<dbReference type="CDD" id="cd06170">
    <property type="entry name" value="LuxR_C_like"/>
    <property type="match status" value="1"/>
</dbReference>
<dbReference type="SUPFAM" id="SSF52540">
    <property type="entry name" value="P-loop containing nucleoside triphosphate hydrolases"/>
    <property type="match status" value="1"/>
</dbReference>
<dbReference type="SUPFAM" id="SSF48452">
    <property type="entry name" value="TPR-like"/>
    <property type="match status" value="1"/>
</dbReference>
<keyword evidence="5" id="KW-1185">Reference proteome</keyword>
<dbReference type="Gene3D" id="1.25.40.10">
    <property type="entry name" value="Tetratricopeptide repeat domain"/>
    <property type="match status" value="1"/>
</dbReference>
<evidence type="ECO:0000256" key="1">
    <source>
        <dbReference type="ARBA" id="ARBA00022741"/>
    </source>
</evidence>
<dbReference type="GO" id="GO:0004016">
    <property type="term" value="F:adenylate cyclase activity"/>
    <property type="evidence" value="ECO:0007669"/>
    <property type="project" value="TreeGrafter"/>
</dbReference>
<dbReference type="InterPro" id="IPR036388">
    <property type="entry name" value="WH-like_DNA-bd_sf"/>
</dbReference>
<dbReference type="EMBL" id="JACHJS010000001">
    <property type="protein sequence ID" value="MBB4968149.1"/>
    <property type="molecule type" value="Genomic_DNA"/>
</dbReference>
<dbReference type="InterPro" id="IPR011990">
    <property type="entry name" value="TPR-like_helical_dom_sf"/>
</dbReference>
<keyword evidence="1" id="KW-0547">Nucleotide-binding</keyword>
<sequence>MGVVLHGRAAESAVLGGVLDSARDGNSGVLVVRGEAGIGKSALLGAVDAEGFRVLRGTAIESESVVPYAGLSLLLRCVSDGIDVLPPRQAATLRIVLGDGECGDTDPYHVGVALLALLAELAERQPVLCLVDDAHWLDQGSAFALLFAARRLRAESVAVVFAARDLHAPPFPAPGVPELRLTALSDDDAFALLAEHAADLPRHVRERIAREAAGNPLALLELPAAQREGHLTAGPAHPPATLPAHSRVRRMFADRIAALPERTRTLLLVAAADDTGDPGVVFPAAERLGASVADLEPAEQRQLLRSDDGRIAFRHPLVRTAAYRGASLVGRIDAHRALAGVVADETRRTWHLAAATTSPDEDVARALERLAETARKRGGSSAVLAAYHRAAELTPDPKTRGRRLTLAAAAAVEAGHFDRASALADSAADLLRDPLEYAKVARVWATLAGERGESAEAATILGKAAHCAATGDPDLASELLFTATQNAWTARDFTAVRGFAEQASGLPGAHRVKALARAAIGLDECDVPDTLAAMRELVADPREDVTRAWWHLVLGDDRAAYDHAATVERRARASGALGPLPRALAYLARARLNLGQPREARETAEEGLRIAADIGQGFSVGFLSCVLAEQAALAGDERRVAELVGALGGTGGPPTAVRAMCASALLDLGLGRPEAVLERLADVGAARLYAIGSLPDLVEAAVRVGEVGQAKRAADWYAEWADGTGHDWALAVADRCRALVTDEERYYLAARDRHRSPARPFERARTELLYGEWLRRERRRVESRVPLRSAAETFERLGATPWAERARQELRATGESRPAPGPDPVGALTPQELQVVRLAAAGLSNRDIADRLFLSPRTVGYHLYKAYPKLGVASRGELARVPL</sequence>
<comment type="caution">
    <text evidence="4">The sequence shown here is derived from an EMBL/GenBank/DDBJ whole genome shotgun (WGS) entry which is preliminary data.</text>
</comment>